<gene>
    <name evidence="2" type="ORF">BACCAP_00568</name>
</gene>
<keyword evidence="3" id="KW-1185">Reference proteome</keyword>
<dbReference type="Proteomes" id="UP000003639">
    <property type="component" value="Unassembled WGS sequence"/>
</dbReference>
<proteinExistence type="predicted"/>
<reference evidence="2 3" key="1">
    <citation type="submission" date="2007-04" db="EMBL/GenBank/DDBJ databases">
        <authorList>
            <person name="Fulton L."/>
            <person name="Clifton S."/>
            <person name="Fulton B."/>
            <person name="Xu J."/>
            <person name="Minx P."/>
            <person name="Pepin K.H."/>
            <person name="Johnson M."/>
            <person name="Thiruvilangam P."/>
            <person name="Bhonagiri V."/>
            <person name="Nash W.E."/>
            <person name="Mardis E.R."/>
            <person name="Wilson R.K."/>
        </authorList>
    </citation>
    <scope>NUCLEOTIDE SEQUENCE [LARGE SCALE GENOMIC DNA]</scope>
    <source>
        <strain evidence="2 3">ATCC 29799</strain>
    </source>
</reference>
<evidence type="ECO:0000313" key="3">
    <source>
        <dbReference type="Proteomes" id="UP000003639"/>
    </source>
</evidence>
<dbReference type="EMBL" id="AAXG02000005">
    <property type="protein sequence ID" value="EDN01441.1"/>
    <property type="molecule type" value="Genomic_DNA"/>
</dbReference>
<accession>A6NQU5</accession>
<reference evidence="2 3" key="2">
    <citation type="submission" date="2007-06" db="EMBL/GenBank/DDBJ databases">
        <title>Draft genome sequence of Pseudoflavonifractor capillosus ATCC 29799.</title>
        <authorList>
            <person name="Sudarsanam P."/>
            <person name="Ley R."/>
            <person name="Guruge J."/>
            <person name="Turnbaugh P.J."/>
            <person name="Mahowald M."/>
            <person name="Liep D."/>
            <person name="Gordon J."/>
        </authorList>
    </citation>
    <scope>NUCLEOTIDE SEQUENCE [LARGE SCALE GENOMIC DNA]</scope>
    <source>
        <strain evidence="2 3">ATCC 29799</strain>
    </source>
</reference>
<organism evidence="2 3">
    <name type="scientific">Pseudoflavonifractor capillosus ATCC 29799</name>
    <dbReference type="NCBI Taxonomy" id="411467"/>
    <lineage>
        <taxon>Bacteria</taxon>
        <taxon>Bacillati</taxon>
        <taxon>Bacillota</taxon>
        <taxon>Clostridia</taxon>
        <taxon>Eubacteriales</taxon>
        <taxon>Oscillospiraceae</taxon>
        <taxon>Pseudoflavonifractor</taxon>
    </lineage>
</organism>
<dbReference type="AlphaFoldDB" id="A6NQU5"/>
<sequence>MTPSGTAKIEGRKQEGTGKTGENLTGKLGWSQPVFDRKKAVLTGILHGYFVSRKK</sequence>
<dbReference type="STRING" id="411467.BACCAP_00568"/>
<name>A6NQU5_9FIRM</name>
<evidence type="ECO:0000256" key="1">
    <source>
        <dbReference type="SAM" id="MobiDB-lite"/>
    </source>
</evidence>
<evidence type="ECO:0000313" key="2">
    <source>
        <dbReference type="EMBL" id="EDN01441.1"/>
    </source>
</evidence>
<feature type="region of interest" description="Disordered" evidence="1">
    <location>
        <begin position="1"/>
        <end position="29"/>
    </location>
</feature>
<protein>
    <submittedName>
        <fullName evidence="2">Uncharacterized protein</fullName>
    </submittedName>
</protein>
<comment type="caution">
    <text evidence="2">The sequence shown here is derived from an EMBL/GenBank/DDBJ whole genome shotgun (WGS) entry which is preliminary data.</text>
</comment>